<dbReference type="Pfam" id="PF00072">
    <property type="entry name" value="Response_reg"/>
    <property type="match status" value="1"/>
</dbReference>
<proteinExistence type="predicted"/>
<keyword evidence="5" id="KW-1185">Reference proteome</keyword>
<dbReference type="PANTHER" id="PTHR37299">
    <property type="entry name" value="TRANSCRIPTIONAL REGULATOR-RELATED"/>
    <property type="match status" value="1"/>
</dbReference>
<name>A0A1I2ESC7_9BACT</name>
<dbReference type="STRING" id="385682.SAMN05444380_12429"/>
<sequence>MNILIIEDEIPTRRLIADMIKKLRPQWNISAAMGSIEETIEFFGQNPQPELIFMDIQLSDGNCFEIFKQIDVKSFVIFTTAYDEYAIQAFKVNSIDYLLKPVNMDKLEEAIQKFERLFTQATPPPALVDYQTIAKIISTGKHNYRSRLLVNLHNGFQKIDVVDVAWFNSSNKVTTAFTFDGNHHIIDFTLDRLDKELNPEMFFRVNRQYILNIEAIHRVENWFNGKLVIKTKPANSEKIIVSREKAKRFKEWVNH</sequence>
<dbReference type="PANTHER" id="PTHR37299:SF1">
    <property type="entry name" value="STAGE 0 SPORULATION PROTEIN A HOMOLOG"/>
    <property type="match status" value="1"/>
</dbReference>
<evidence type="ECO:0000313" key="5">
    <source>
        <dbReference type="Proteomes" id="UP000181976"/>
    </source>
</evidence>
<dbReference type="GO" id="GO:0000156">
    <property type="term" value="F:phosphorelay response regulator activity"/>
    <property type="evidence" value="ECO:0007669"/>
    <property type="project" value="InterPro"/>
</dbReference>
<dbReference type="InterPro" id="IPR046947">
    <property type="entry name" value="LytR-like"/>
</dbReference>
<evidence type="ECO:0000256" key="1">
    <source>
        <dbReference type="PROSITE-ProRule" id="PRU00169"/>
    </source>
</evidence>
<dbReference type="GO" id="GO:0003677">
    <property type="term" value="F:DNA binding"/>
    <property type="evidence" value="ECO:0007669"/>
    <property type="project" value="InterPro"/>
</dbReference>
<dbReference type="FunFam" id="3.40.50.2300:FF:000361">
    <property type="entry name" value="Two-component system response regulator"/>
    <property type="match status" value="1"/>
</dbReference>
<dbReference type="SMART" id="SM00448">
    <property type="entry name" value="REC"/>
    <property type="match status" value="1"/>
</dbReference>
<feature type="domain" description="HTH LytTR-type" evidence="3">
    <location>
        <begin position="148"/>
        <end position="255"/>
    </location>
</feature>
<dbReference type="InterPro" id="IPR007492">
    <property type="entry name" value="LytTR_DNA-bd_dom"/>
</dbReference>
<feature type="domain" description="Response regulatory" evidence="2">
    <location>
        <begin position="2"/>
        <end position="115"/>
    </location>
</feature>
<dbReference type="SUPFAM" id="SSF52172">
    <property type="entry name" value="CheY-like"/>
    <property type="match status" value="1"/>
</dbReference>
<dbReference type="InterPro" id="IPR011006">
    <property type="entry name" value="CheY-like_superfamily"/>
</dbReference>
<dbReference type="RefSeq" id="WP_010527470.1">
    <property type="nucleotide sequence ID" value="NZ_AFSL01000047.1"/>
</dbReference>
<dbReference type="PROSITE" id="PS50110">
    <property type="entry name" value="RESPONSE_REGULATORY"/>
    <property type="match status" value="1"/>
</dbReference>
<dbReference type="eggNOG" id="COG3279">
    <property type="taxonomic scope" value="Bacteria"/>
</dbReference>
<accession>A0A1I2ESC7</accession>
<evidence type="ECO:0000259" key="3">
    <source>
        <dbReference type="PROSITE" id="PS50930"/>
    </source>
</evidence>
<evidence type="ECO:0000259" key="2">
    <source>
        <dbReference type="PROSITE" id="PS50110"/>
    </source>
</evidence>
<dbReference type="Proteomes" id="UP000181976">
    <property type="component" value="Unassembled WGS sequence"/>
</dbReference>
<dbReference type="EMBL" id="FONA01000024">
    <property type="protein sequence ID" value="SFE95972.1"/>
    <property type="molecule type" value="Genomic_DNA"/>
</dbReference>
<gene>
    <name evidence="4" type="ORF">SAMN05444380_12429</name>
</gene>
<evidence type="ECO:0000313" key="4">
    <source>
        <dbReference type="EMBL" id="SFE95972.1"/>
    </source>
</evidence>
<dbReference type="Gene3D" id="3.40.50.2300">
    <property type="match status" value="1"/>
</dbReference>
<protein>
    <submittedName>
        <fullName evidence="4">Two component transcriptional regulator, LytTR family</fullName>
    </submittedName>
</protein>
<dbReference type="InParanoid" id="A0A1I2ESC7"/>
<organism evidence="4 5">
    <name type="scientific">Thermophagus xiamenensis</name>
    <dbReference type="NCBI Taxonomy" id="385682"/>
    <lineage>
        <taxon>Bacteria</taxon>
        <taxon>Pseudomonadati</taxon>
        <taxon>Bacteroidota</taxon>
        <taxon>Bacteroidia</taxon>
        <taxon>Marinilabiliales</taxon>
        <taxon>Marinilabiliaceae</taxon>
        <taxon>Thermophagus</taxon>
    </lineage>
</organism>
<feature type="modified residue" description="4-aspartylphosphate" evidence="1">
    <location>
        <position position="55"/>
    </location>
</feature>
<dbReference type="AlphaFoldDB" id="A0A1I2ESC7"/>
<dbReference type="SMART" id="SM00850">
    <property type="entry name" value="LytTR"/>
    <property type="match status" value="1"/>
</dbReference>
<dbReference type="PROSITE" id="PS50930">
    <property type="entry name" value="HTH_LYTTR"/>
    <property type="match status" value="1"/>
</dbReference>
<dbReference type="Gene3D" id="2.40.50.1020">
    <property type="entry name" value="LytTr DNA-binding domain"/>
    <property type="match status" value="1"/>
</dbReference>
<dbReference type="Pfam" id="PF04397">
    <property type="entry name" value="LytTR"/>
    <property type="match status" value="1"/>
</dbReference>
<dbReference type="OrthoDB" id="1490554at2"/>
<reference evidence="4 5" key="1">
    <citation type="submission" date="2016-10" db="EMBL/GenBank/DDBJ databases">
        <authorList>
            <person name="de Groot N.N."/>
        </authorList>
    </citation>
    <scope>NUCLEOTIDE SEQUENCE [LARGE SCALE GENOMIC DNA]</scope>
    <source>
        <strain evidence="4 5">DSM 19012</strain>
    </source>
</reference>
<dbReference type="InterPro" id="IPR001789">
    <property type="entry name" value="Sig_transdc_resp-reg_receiver"/>
</dbReference>
<keyword evidence="1" id="KW-0597">Phosphoprotein</keyword>